<accession>A0A0F9J352</accession>
<sequence>MIVYLAGGMRSDWQERVKAAVPNHCYINPAQSGVKAPAQYTLWDMFGIERADLLFVYIEKDNPSGIGAAFEIGYALGLGKRVILVDRRSPRDELFRRYTAIVHQAGPIMLETLNDGITMLESLARLDELVGWSPGQVEAKKIWGERLSKLFSLPRGEVDCANPDTESTVWDVAR</sequence>
<name>A0A0F9J352_9ZZZZ</name>
<organism evidence="1">
    <name type="scientific">marine sediment metagenome</name>
    <dbReference type="NCBI Taxonomy" id="412755"/>
    <lineage>
        <taxon>unclassified sequences</taxon>
        <taxon>metagenomes</taxon>
        <taxon>ecological metagenomes</taxon>
    </lineage>
</organism>
<evidence type="ECO:0000313" key="1">
    <source>
        <dbReference type="EMBL" id="KKM00341.1"/>
    </source>
</evidence>
<dbReference type="EMBL" id="LAZR01017457">
    <property type="protein sequence ID" value="KKM00341.1"/>
    <property type="molecule type" value="Genomic_DNA"/>
</dbReference>
<gene>
    <name evidence="1" type="ORF">LCGC14_1805430</name>
</gene>
<reference evidence="1" key="1">
    <citation type="journal article" date="2015" name="Nature">
        <title>Complex archaea that bridge the gap between prokaryotes and eukaryotes.</title>
        <authorList>
            <person name="Spang A."/>
            <person name="Saw J.H."/>
            <person name="Jorgensen S.L."/>
            <person name="Zaremba-Niedzwiedzka K."/>
            <person name="Martijn J."/>
            <person name="Lind A.E."/>
            <person name="van Eijk R."/>
            <person name="Schleper C."/>
            <person name="Guy L."/>
            <person name="Ettema T.J."/>
        </authorList>
    </citation>
    <scope>NUCLEOTIDE SEQUENCE</scope>
</reference>
<dbReference type="InterPro" id="IPR039470">
    <property type="entry name" value="Nuc_deoxyri_tr2"/>
</dbReference>
<evidence type="ECO:0008006" key="2">
    <source>
        <dbReference type="Google" id="ProtNLM"/>
    </source>
</evidence>
<dbReference type="SUPFAM" id="SSF52309">
    <property type="entry name" value="N-(deoxy)ribosyltransferase-like"/>
    <property type="match status" value="1"/>
</dbReference>
<comment type="caution">
    <text evidence="1">The sequence shown here is derived from an EMBL/GenBank/DDBJ whole genome shotgun (WGS) entry which is preliminary data.</text>
</comment>
<protein>
    <recommendedName>
        <fullName evidence="2">Nucleoside 2-deoxyribosyltransferase</fullName>
    </recommendedName>
</protein>
<dbReference type="AlphaFoldDB" id="A0A0F9J352"/>
<dbReference type="Pfam" id="PF15891">
    <property type="entry name" value="Nuc_deoxyri_tr2"/>
    <property type="match status" value="1"/>
</dbReference>
<dbReference type="Gene3D" id="3.40.50.450">
    <property type="match status" value="1"/>
</dbReference>
<proteinExistence type="predicted"/>